<feature type="transmembrane region" description="Helical" evidence="1">
    <location>
        <begin position="50"/>
        <end position="74"/>
    </location>
</feature>
<evidence type="ECO:0000313" key="3">
    <source>
        <dbReference type="Proteomes" id="UP000195106"/>
    </source>
</evidence>
<gene>
    <name evidence="2" type="ORF">CMsap09_09285</name>
</gene>
<reference evidence="2 3" key="1">
    <citation type="submission" date="2016-08" db="EMBL/GenBank/DDBJ databases">
        <title>Genome sequence of Clavibacter michiganensis spp. strain CASJ009.</title>
        <authorList>
            <person name="Thapa S.P."/>
            <person name="Coaker G."/>
        </authorList>
    </citation>
    <scope>NUCLEOTIDE SEQUENCE [LARGE SCALE GENOMIC DNA]</scope>
    <source>
        <strain evidence="2">CASJ009</strain>
    </source>
</reference>
<dbReference type="EMBL" id="MDHJ01000001">
    <property type="protein sequence ID" value="OUE09125.1"/>
    <property type="molecule type" value="Genomic_DNA"/>
</dbReference>
<accession>A0A251XUF7</accession>
<evidence type="ECO:0000313" key="2">
    <source>
        <dbReference type="EMBL" id="OUE09125.1"/>
    </source>
</evidence>
<name>A0A251XUF7_9MICO</name>
<keyword evidence="1" id="KW-0472">Membrane</keyword>
<evidence type="ECO:0008006" key="4">
    <source>
        <dbReference type="Google" id="ProtNLM"/>
    </source>
</evidence>
<keyword evidence="1" id="KW-0812">Transmembrane</keyword>
<organism evidence="2 3">
    <name type="scientific">Clavibacter michiganensis</name>
    <dbReference type="NCBI Taxonomy" id="28447"/>
    <lineage>
        <taxon>Bacteria</taxon>
        <taxon>Bacillati</taxon>
        <taxon>Actinomycetota</taxon>
        <taxon>Actinomycetes</taxon>
        <taxon>Micrococcales</taxon>
        <taxon>Microbacteriaceae</taxon>
        <taxon>Clavibacter</taxon>
    </lineage>
</organism>
<proteinExistence type="predicted"/>
<keyword evidence="1" id="KW-1133">Transmembrane helix</keyword>
<dbReference type="Proteomes" id="UP000195106">
    <property type="component" value="Unassembled WGS sequence"/>
</dbReference>
<sequence>MMRRNVQLVLGAALTLIGAAVTVLYLFQPWRTCPYDDTAAGCGMLAGDAAAMTAAMAVTLLGVVLLLAGALRWWRRGVR</sequence>
<evidence type="ECO:0000256" key="1">
    <source>
        <dbReference type="SAM" id="Phobius"/>
    </source>
</evidence>
<comment type="caution">
    <text evidence="2">The sequence shown here is derived from an EMBL/GenBank/DDBJ whole genome shotgun (WGS) entry which is preliminary data.</text>
</comment>
<dbReference type="AlphaFoldDB" id="A0A251XUF7"/>
<protein>
    <recommendedName>
        <fullName evidence="4">Integral membrane protein</fullName>
    </recommendedName>
</protein>